<dbReference type="InterPro" id="IPR016181">
    <property type="entry name" value="Acyl_CoA_acyltransferase"/>
</dbReference>
<sequence length="231" mass="25998">MQDLKNWKPCPPPQGVTLKGRFVTVEGYDRDRHLKALWDAFGGLEVNRLMQYFTQPDFAGIEDFDDWLTACQTKGGWVAEVFRDNATGNVVGMANYMRADPANGVVEVGGVCHGPAMARTPLATEAHYLMARHVFEDLGYRRYEWKCNNDNKPSHASARRYGFTFEGVFRQHMLSKGGNRDTAWYAIIDKDWPVIGKAFAAWLSPENFNADGSQKKTLEAVRAEIQEKAGA</sequence>
<dbReference type="AlphaFoldDB" id="A0A7W6J1E3"/>
<organism evidence="2 3">
    <name type="scientific">Gellertiella hungarica</name>
    <dbReference type="NCBI Taxonomy" id="1572859"/>
    <lineage>
        <taxon>Bacteria</taxon>
        <taxon>Pseudomonadati</taxon>
        <taxon>Pseudomonadota</taxon>
        <taxon>Alphaproteobacteria</taxon>
        <taxon>Hyphomicrobiales</taxon>
        <taxon>Rhizobiaceae</taxon>
        <taxon>Gellertiella</taxon>
    </lineage>
</organism>
<evidence type="ECO:0000313" key="2">
    <source>
        <dbReference type="EMBL" id="MBB4063011.1"/>
    </source>
</evidence>
<dbReference type="GO" id="GO:1990189">
    <property type="term" value="F:protein N-terminal-serine acetyltransferase activity"/>
    <property type="evidence" value="ECO:0007669"/>
    <property type="project" value="TreeGrafter"/>
</dbReference>
<dbReference type="RefSeq" id="WP_183364215.1">
    <property type="nucleotide sequence ID" value="NZ_JACIEZ010000001.1"/>
</dbReference>
<reference evidence="2 3" key="1">
    <citation type="submission" date="2020-08" db="EMBL/GenBank/DDBJ databases">
        <title>Genomic Encyclopedia of Type Strains, Phase IV (KMG-IV): sequencing the most valuable type-strain genomes for metagenomic binning, comparative biology and taxonomic classification.</title>
        <authorList>
            <person name="Goeker M."/>
        </authorList>
    </citation>
    <scope>NUCLEOTIDE SEQUENCE [LARGE SCALE GENOMIC DNA]</scope>
    <source>
        <strain evidence="2 3">DSM 29853</strain>
    </source>
</reference>
<name>A0A7W6J1E3_9HYPH</name>
<dbReference type="Proteomes" id="UP000528286">
    <property type="component" value="Unassembled WGS sequence"/>
</dbReference>
<dbReference type="EMBL" id="JACIEZ010000001">
    <property type="protein sequence ID" value="MBB4063011.1"/>
    <property type="molecule type" value="Genomic_DNA"/>
</dbReference>
<feature type="domain" description="N-acetyltransferase" evidence="1">
    <location>
        <begin position="49"/>
        <end position="164"/>
    </location>
</feature>
<keyword evidence="3" id="KW-1185">Reference proteome</keyword>
<proteinExistence type="predicted"/>
<keyword evidence="2" id="KW-0808">Transferase</keyword>
<dbReference type="GO" id="GO:0008999">
    <property type="term" value="F:protein-N-terminal-alanine acetyltransferase activity"/>
    <property type="evidence" value="ECO:0007669"/>
    <property type="project" value="TreeGrafter"/>
</dbReference>
<comment type="caution">
    <text evidence="2">The sequence shown here is derived from an EMBL/GenBank/DDBJ whole genome shotgun (WGS) entry which is preliminary data.</text>
</comment>
<dbReference type="SUPFAM" id="SSF55729">
    <property type="entry name" value="Acyl-CoA N-acyltransferases (Nat)"/>
    <property type="match status" value="1"/>
</dbReference>
<dbReference type="FunFam" id="3.40.630.30:FF:000047">
    <property type="entry name" value="Acetyltransferase, GNAT family"/>
    <property type="match status" value="1"/>
</dbReference>
<accession>A0A7W6J1E3</accession>
<dbReference type="PANTHER" id="PTHR43441:SF2">
    <property type="entry name" value="FAMILY ACETYLTRANSFERASE, PUTATIVE (AFU_ORTHOLOGUE AFUA_7G00850)-RELATED"/>
    <property type="match status" value="1"/>
</dbReference>
<protein>
    <submittedName>
        <fullName evidence="2">RimJ/RimL family protein N-acetyltransferase</fullName>
    </submittedName>
</protein>
<evidence type="ECO:0000259" key="1">
    <source>
        <dbReference type="Pfam" id="PF13302"/>
    </source>
</evidence>
<gene>
    <name evidence="2" type="ORF">GGR23_000172</name>
</gene>
<dbReference type="Gene3D" id="3.40.630.30">
    <property type="match status" value="1"/>
</dbReference>
<dbReference type="InterPro" id="IPR000182">
    <property type="entry name" value="GNAT_dom"/>
</dbReference>
<dbReference type="Pfam" id="PF13302">
    <property type="entry name" value="Acetyltransf_3"/>
    <property type="match status" value="1"/>
</dbReference>
<dbReference type="InterPro" id="IPR051908">
    <property type="entry name" value="Ribosomal_N-acetyltransferase"/>
</dbReference>
<dbReference type="PANTHER" id="PTHR43441">
    <property type="entry name" value="RIBOSOMAL-PROTEIN-SERINE ACETYLTRANSFERASE"/>
    <property type="match status" value="1"/>
</dbReference>
<evidence type="ECO:0000313" key="3">
    <source>
        <dbReference type="Proteomes" id="UP000528286"/>
    </source>
</evidence>